<name>A0A5P1EAR3_ASPOF</name>
<organism evidence="2 3">
    <name type="scientific">Asparagus officinalis</name>
    <name type="common">Garden asparagus</name>
    <dbReference type="NCBI Taxonomy" id="4686"/>
    <lineage>
        <taxon>Eukaryota</taxon>
        <taxon>Viridiplantae</taxon>
        <taxon>Streptophyta</taxon>
        <taxon>Embryophyta</taxon>
        <taxon>Tracheophyta</taxon>
        <taxon>Spermatophyta</taxon>
        <taxon>Magnoliopsida</taxon>
        <taxon>Liliopsida</taxon>
        <taxon>Asparagales</taxon>
        <taxon>Asparagaceae</taxon>
        <taxon>Asparagoideae</taxon>
        <taxon>Asparagus</taxon>
    </lineage>
</organism>
<reference evidence="3" key="1">
    <citation type="journal article" date="2017" name="Nat. Commun.">
        <title>The asparagus genome sheds light on the origin and evolution of a young Y chromosome.</title>
        <authorList>
            <person name="Harkess A."/>
            <person name="Zhou J."/>
            <person name="Xu C."/>
            <person name="Bowers J.E."/>
            <person name="Van der Hulst R."/>
            <person name="Ayyampalayam S."/>
            <person name="Mercati F."/>
            <person name="Riccardi P."/>
            <person name="McKain M.R."/>
            <person name="Kakrana A."/>
            <person name="Tang H."/>
            <person name="Ray J."/>
            <person name="Groenendijk J."/>
            <person name="Arikit S."/>
            <person name="Mathioni S.M."/>
            <person name="Nakano M."/>
            <person name="Shan H."/>
            <person name="Telgmann-Rauber A."/>
            <person name="Kanno A."/>
            <person name="Yue Z."/>
            <person name="Chen H."/>
            <person name="Li W."/>
            <person name="Chen Y."/>
            <person name="Xu X."/>
            <person name="Zhang Y."/>
            <person name="Luo S."/>
            <person name="Chen H."/>
            <person name="Gao J."/>
            <person name="Mao Z."/>
            <person name="Pires J.C."/>
            <person name="Luo M."/>
            <person name="Kudrna D."/>
            <person name="Wing R.A."/>
            <person name="Meyers B.C."/>
            <person name="Yi K."/>
            <person name="Kong H."/>
            <person name="Lavrijsen P."/>
            <person name="Sunseri F."/>
            <person name="Falavigna A."/>
            <person name="Ye Y."/>
            <person name="Leebens-Mack J.H."/>
            <person name="Chen G."/>
        </authorList>
    </citation>
    <scope>NUCLEOTIDE SEQUENCE [LARGE SCALE GENOMIC DNA]</scope>
    <source>
        <strain evidence="3">cv. DH0086</strain>
    </source>
</reference>
<proteinExistence type="inferred from homology"/>
<dbReference type="PANTHER" id="PTHR31087">
    <property type="match status" value="1"/>
</dbReference>
<keyword evidence="3" id="KW-1185">Reference proteome</keyword>
<dbReference type="EMBL" id="CM007387">
    <property type="protein sequence ID" value="ONK62952.1"/>
    <property type="molecule type" value="Genomic_DNA"/>
</dbReference>
<evidence type="ECO:0000256" key="1">
    <source>
        <dbReference type="ARBA" id="ARBA00005437"/>
    </source>
</evidence>
<dbReference type="InterPro" id="IPR038595">
    <property type="entry name" value="LOR_sf"/>
</dbReference>
<dbReference type="InterPro" id="IPR007612">
    <property type="entry name" value="LOR"/>
</dbReference>
<dbReference type="PANTHER" id="PTHR31087:SF25">
    <property type="entry name" value="TRANSLATION INITIATION FACTOR 2B FAMILY PROTEIN, PUTATIVE, EXPRESSED-RELATED"/>
    <property type="match status" value="1"/>
</dbReference>
<dbReference type="Gramene" id="ONK62952">
    <property type="protein sequence ID" value="ONK62952"/>
    <property type="gene ID" value="A4U43_C07F9820"/>
</dbReference>
<dbReference type="Gene3D" id="2.40.160.200">
    <property type="entry name" value="LURP1-related"/>
    <property type="match status" value="1"/>
</dbReference>
<dbReference type="Proteomes" id="UP000243459">
    <property type="component" value="Chromosome 7"/>
</dbReference>
<dbReference type="OMA" id="SACKGEY"/>
<sequence>MAKVYPRAHQLSSPSSFSPEIQTLTMWMKSLVFNGNGCAIFDSDGRIAYRVDNYASQCSDEVYLMDHDGRTLSKILRKKLRVRSQWEGYRCDGSIGEGQELCWFRARKAGRILRGEKNFEAKVTVGSGSSYKILGSACKGEYKILDVGGEAVAEVKRKHTSCGVALGEDVLTLMIEPNHDQLLIMSLAIVCGLINHSM</sequence>
<evidence type="ECO:0000313" key="2">
    <source>
        <dbReference type="EMBL" id="ONK62952.1"/>
    </source>
</evidence>
<dbReference type="OrthoDB" id="652749at2759"/>
<gene>
    <name evidence="2" type="ORF">A4U43_C07F9820</name>
</gene>
<dbReference type="InterPro" id="IPR025659">
    <property type="entry name" value="Tubby-like_C"/>
</dbReference>
<comment type="similarity">
    <text evidence="1">Belongs to the LOR family.</text>
</comment>
<dbReference type="Pfam" id="PF04525">
    <property type="entry name" value="LOR"/>
    <property type="match status" value="1"/>
</dbReference>
<evidence type="ECO:0000313" key="3">
    <source>
        <dbReference type="Proteomes" id="UP000243459"/>
    </source>
</evidence>
<protein>
    <submittedName>
        <fullName evidence="2">Uncharacterized protein</fullName>
    </submittedName>
</protein>
<dbReference type="AlphaFoldDB" id="A0A5P1EAR3"/>
<dbReference type="SUPFAM" id="SSF54518">
    <property type="entry name" value="Tubby C-terminal domain-like"/>
    <property type="match status" value="1"/>
</dbReference>
<accession>A0A5P1EAR3</accession>